<proteinExistence type="predicted"/>
<dbReference type="RefSeq" id="WP_116100060.1">
    <property type="nucleotide sequence ID" value="NZ_QNVU01000072.1"/>
</dbReference>
<dbReference type="AlphaFoldDB" id="A0A3D9AGX7"/>
<gene>
    <name evidence="1" type="ORF">DRF68_19830</name>
</gene>
<reference evidence="1 2" key="1">
    <citation type="journal article" date="2004" name="Emerg. Infect. Dis.">
        <title>Amoebae-resisting bacteria isolated from human nasal swabs by amoebal coculture.</title>
        <authorList>
            <person name="Greub G."/>
            <person name="La Scola B."/>
            <person name="Raoult D."/>
        </authorList>
    </citation>
    <scope>NUCLEOTIDE SEQUENCE [LARGE SCALE GENOMIC DNA]</scope>
    <source>
        <strain evidence="1 2">CCUG 51329</strain>
    </source>
</reference>
<evidence type="ECO:0000313" key="1">
    <source>
        <dbReference type="EMBL" id="REC40629.1"/>
    </source>
</evidence>
<dbReference type="EMBL" id="QNVU01000072">
    <property type="protein sequence ID" value="REC40629.1"/>
    <property type="molecule type" value="Genomic_DNA"/>
</dbReference>
<comment type="caution">
    <text evidence="1">The sequence shown here is derived from an EMBL/GenBank/DDBJ whole genome shotgun (WGS) entry which is preliminary data.</text>
</comment>
<keyword evidence="2" id="KW-1185">Reference proteome</keyword>
<sequence length="158" mass="18839">MKKKLILLFSFVSIVCFGQKINLQDIIKNSYSANRDINIVKGYKINYILPYEIDFINKKYDSKSNVNLYSNKNEFLNYSKTQDGDVLILTIIYENLRNNYIDLVLEIDKTDYQKYNNERPFLVFEDKRSVRLKYDVNKGWVFDKIIKIYDEPSVDITN</sequence>
<protein>
    <submittedName>
        <fullName evidence="1">Uncharacterized protein</fullName>
    </submittedName>
</protein>
<organism evidence="1 2">
    <name type="scientific">Candidatus Chryseobacterium massiliense</name>
    <dbReference type="NCBI Taxonomy" id="204089"/>
    <lineage>
        <taxon>Bacteria</taxon>
        <taxon>Pseudomonadati</taxon>
        <taxon>Bacteroidota</taxon>
        <taxon>Flavobacteriia</taxon>
        <taxon>Flavobacteriales</taxon>
        <taxon>Weeksellaceae</taxon>
        <taxon>Chryseobacterium group</taxon>
        <taxon>Chryseobacterium</taxon>
    </lineage>
</organism>
<dbReference type="Proteomes" id="UP000256924">
    <property type="component" value="Unassembled WGS sequence"/>
</dbReference>
<accession>A0A3D9AGX7</accession>
<evidence type="ECO:0000313" key="2">
    <source>
        <dbReference type="Proteomes" id="UP000256924"/>
    </source>
</evidence>
<name>A0A3D9AGX7_9FLAO</name>